<dbReference type="InterPro" id="IPR013078">
    <property type="entry name" value="His_Pase_superF_clade-1"/>
</dbReference>
<dbReference type="GO" id="GO:0016791">
    <property type="term" value="F:phosphatase activity"/>
    <property type="evidence" value="ECO:0007669"/>
    <property type="project" value="TreeGrafter"/>
</dbReference>
<evidence type="ECO:0000313" key="2">
    <source>
        <dbReference type="Proteomes" id="UP000637002"/>
    </source>
</evidence>
<reference evidence="1" key="2">
    <citation type="submission" date="2020-09" db="EMBL/GenBank/DDBJ databases">
        <authorList>
            <person name="Sun Q."/>
            <person name="Zhou Y."/>
        </authorList>
    </citation>
    <scope>NUCLEOTIDE SEQUENCE</scope>
    <source>
        <strain evidence="1">CGMCC 1.12919</strain>
    </source>
</reference>
<dbReference type="GO" id="GO:0005737">
    <property type="term" value="C:cytoplasm"/>
    <property type="evidence" value="ECO:0007669"/>
    <property type="project" value="TreeGrafter"/>
</dbReference>
<reference evidence="1" key="1">
    <citation type="journal article" date="2014" name="Int. J. Syst. Evol. Microbiol.">
        <title>Complete genome sequence of Corynebacterium casei LMG S-19264T (=DSM 44701T), isolated from a smear-ripened cheese.</title>
        <authorList>
            <consortium name="US DOE Joint Genome Institute (JGI-PGF)"/>
            <person name="Walter F."/>
            <person name="Albersmeier A."/>
            <person name="Kalinowski J."/>
            <person name="Ruckert C."/>
        </authorList>
    </citation>
    <scope>NUCLEOTIDE SEQUENCE</scope>
    <source>
        <strain evidence="1">CGMCC 1.12919</strain>
    </source>
</reference>
<dbReference type="Proteomes" id="UP000637002">
    <property type="component" value="Unassembled WGS sequence"/>
</dbReference>
<keyword evidence="2" id="KW-1185">Reference proteome</keyword>
<dbReference type="SUPFAM" id="SSF53254">
    <property type="entry name" value="Phosphoglycerate mutase-like"/>
    <property type="match status" value="1"/>
</dbReference>
<accession>A0A916X7M9</accession>
<dbReference type="SMART" id="SM00855">
    <property type="entry name" value="PGAM"/>
    <property type="match status" value="1"/>
</dbReference>
<proteinExistence type="predicted"/>
<dbReference type="PANTHER" id="PTHR48100:SF1">
    <property type="entry name" value="HISTIDINE PHOSPHATASE FAMILY PROTEIN-RELATED"/>
    <property type="match status" value="1"/>
</dbReference>
<dbReference type="RefSeq" id="WP_188607847.1">
    <property type="nucleotide sequence ID" value="NZ_BMGG01000001.1"/>
</dbReference>
<name>A0A916X7M9_9HYPH</name>
<evidence type="ECO:0000313" key="1">
    <source>
        <dbReference type="EMBL" id="GGC51889.1"/>
    </source>
</evidence>
<keyword evidence="1" id="KW-0418">Kinase</keyword>
<dbReference type="InterPro" id="IPR029033">
    <property type="entry name" value="His_PPase_superfam"/>
</dbReference>
<organism evidence="1 2">
    <name type="scientific">Chelatococcus reniformis</name>
    <dbReference type="NCBI Taxonomy" id="1494448"/>
    <lineage>
        <taxon>Bacteria</taxon>
        <taxon>Pseudomonadati</taxon>
        <taxon>Pseudomonadota</taxon>
        <taxon>Alphaproteobacteria</taxon>
        <taxon>Hyphomicrobiales</taxon>
        <taxon>Chelatococcaceae</taxon>
        <taxon>Chelatococcus</taxon>
    </lineage>
</organism>
<dbReference type="PANTHER" id="PTHR48100">
    <property type="entry name" value="BROAD-SPECIFICITY PHOSPHATASE YOR283W-RELATED"/>
    <property type="match status" value="1"/>
</dbReference>
<keyword evidence="1" id="KW-0808">Transferase</keyword>
<dbReference type="GO" id="GO:0016301">
    <property type="term" value="F:kinase activity"/>
    <property type="evidence" value="ECO:0007669"/>
    <property type="project" value="UniProtKB-KW"/>
</dbReference>
<sequence length="227" mass="24847">MAATSNRATTRWWWVRHAPVDDGGYIYGQRDLPCDCTDEIVFQALARDLPRDAVWLTSNLQRTRLTAEAIAHAAEDYGAHWQPVAVPALAEQHLGDWQGRNRAEFMASPERTHAFWFSPPSVRAPNGESFEDLANRVRGAVEQLSVEHAGRDIVAVAHGGTIKAAIAAALRLDLEAALTFTIDNCSITRLDHLGGAPEAYHWRVLSVNHRPWAAGSAPAAAIKLMGA</sequence>
<protein>
    <submittedName>
        <fullName evidence="1">Phosphoglycerate kinase</fullName>
    </submittedName>
</protein>
<gene>
    <name evidence="1" type="ORF">GCM10010994_08740</name>
</gene>
<dbReference type="Gene3D" id="3.40.50.1240">
    <property type="entry name" value="Phosphoglycerate mutase-like"/>
    <property type="match status" value="1"/>
</dbReference>
<dbReference type="AlphaFoldDB" id="A0A916X7M9"/>
<dbReference type="CDD" id="cd07067">
    <property type="entry name" value="HP_PGM_like"/>
    <property type="match status" value="1"/>
</dbReference>
<dbReference type="InterPro" id="IPR050275">
    <property type="entry name" value="PGM_Phosphatase"/>
</dbReference>
<dbReference type="EMBL" id="BMGG01000001">
    <property type="protein sequence ID" value="GGC51889.1"/>
    <property type="molecule type" value="Genomic_DNA"/>
</dbReference>
<dbReference type="Pfam" id="PF00300">
    <property type="entry name" value="His_Phos_1"/>
    <property type="match status" value="1"/>
</dbReference>
<comment type="caution">
    <text evidence="1">The sequence shown here is derived from an EMBL/GenBank/DDBJ whole genome shotgun (WGS) entry which is preliminary data.</text>
</comment>